<dbReference type="PANTHER" id="PTHR46565">
    <property type="entry name" value="COLD SHOCK DOMAIN PROTEIN 2"/>
    <property type="match status" value="1"/>
</dbReference>
<dbReference type="Pfam" id="PF00313">
    <property type="entry name" value="CSD"/>
    <property type="match status" value="1"/>
</dbReference>
<proteinExistence type="predicted"/>
<dbReference type="SMART" id="SM00357">
    <property type="entry name" value="CSP"/>
    <property type="match status" value="1"/>
</dbReference>
<keyword evidence="5" id="KW-0010">Activator</keyword>
<evidence type="ECO:0000313" key="8">
    <source>
        <dbReference type="EMBL" id="MDX8335971.1"/>
    </source>
</evidence>
<feature type="domain" description="CSD" evidence="7">
    <location>
        <begin position="1"/>
        <end position="65"/>
    </location>
</feature>
<evidence type="ECO:0000256" key="1">
    <source>
        <dbReference type="ARBA" id="ARBA00004496"/>
    </source>
</evidence>
<reference evidence="9" key="1">
    <citation type="submission" date="2023-07" db="EMBL/GenBank/DDBJ databases">
        <authorList>
            <person name="Colorado M.A."/>
            <person name="Villamil L.M."/>
            <person name="Melo J.F."/>
            <person name="Rodriguez J.A."/>
            <person name="Ruiz R.Y."/>
        </authorList>
    </citation>
    <scope>NUCLEOTIDE SEQUENCE [LARGE SCALE GENOMIC DNA]</scope>
    <source>
        <strain evidence="9">C33</strain>
    </source>
</reference>
<evidence type="ECO:0000256" key="3">
    <source>
        <dbReference type="ARBA" id="ARBA00023015"/>
    </source>
</evidence>
<evidence type="ECO:0000256" key="5">
    <source>
        <dbReference type="ARBA" id="ARBA00023159"/>
    </source>
</evidence>
<dbReference type="InterPro" id="IPR011129">
    <property type="entry name" value="CSD"/>
</dbReference>
<dbReference type="Proteomes" id="UP001279681">
    <property type="component" value="Unassembled WGS sequence"/>
</dbReference>
<evidence type="ECO:0000256" key="2">
    <source>
        <dbReference type="ARBA" id="ARBA00022490"/>
    </source>
</evidence>
<accession>A0ABU4W8X4</accession>
<dbReference type="EMBL" id="JAVIKH010000006">
    <property type="protein sequence ID" value="MDX8335971.1"/>
    <property type="molecule type" value="Genomic_DNA"/>
</dbReference>
<comment type="subcellular location">
    <subcellularLocation>
        <location evidence="1">Cytoplasm</location>
    </subcellularLocation>
</comment>
<organism evidence="8 9">
    <name type="scientific">Candidatus Cetobacterium colombiensis</name>
    <dbReference type="NCBI Taxonomy" id="3073100"/>
    <lineage>
        <taxon>Bacteria</taxon>
        <taxon>Fusobacteriati</taxon>
        <taxon>Fusobacteriota</taxon>
        <taxon>Fusobacteriia</taxon>
        <taxon>Fusobacteriales</taxon>
        <taxon>Fusobacteriaceae</taxon>
        <taxon>Cetobacterium</taxon>
    </lineage>
</organism>
<gene>
    <name evidence="8" type="ORF">RFV38_05595</name>
</gene>
<evidence type="ECO:0000313" key="9">
    <source>
        <dbReference type="Proteomes" id="UP001279681"/>
    </source>
</evidence>
<dbReference type="InterPro" id="IPR012156">
    <property type="entry name" value="Cold_shock_CspA"/>
</dbReference>
<sequence>MTKGTVKWFNKEKGFGFLTCEEGKDYFVHFSGIIGDGFRFLEEGQNVSFKIENGDKGPLAKEVQAN</sequence>
<protein>
    <submittedName>
        <fullName evidence="8">Cold-shock protein</fullName>
    </submittedName>
</protein>
<evidence type="ECO:0000256" key="4">
    <source>
        <dbReference type="ARBA" id="ARBA00023125"/>
    </source>
</evidence>
<comment type="caution">
    <text evidence="8">The sequence shown here is derived from an EMBL/GenBank/DDBJ whole genome shotgun (WGS) entry which is preliminary data.</text>
</comment>
<dbReference type="RefSeq" id="WP_320313376.1">
    <property type="nucleotide sequence ID" value="NZ_JAVIKH010000006.1"/>
</dbReference>
<dbReference type="PANTHER" id="PTHR46565:SF20">
    <property type="entry name" value="COLD SHOCK DOMAIN-CONTAINING PROTEIN 4"/>
    <property type="match status" value="1"/>
</dbReference>
<keyword evidence="9" id="KW-1185">Reference proteome</keyword>
<dbReference type="PROSITE" id="PS51857">
    <property type="entry name" value="CSD_2"/>
    <property type="match status" value="1"/>
</dbReference>
<dbReference type="PRINTS" id="PR00050">
    <property type="entry name" value="COLDSHOCK"/>
</dbReference>
<keyword evidence="4" id="KW-0238">DNA-binding</keyword>
<dbReference type="CDD" id="cd04458">
    <property type="entry name" value="CSP_CDS"/>
    <property type="match status" value="1"/>
</dbReference>
<evidence type="ECO:0000259" key="7">
    <source>
        <dbReference type="PROSITE" id="PS51857"/>
    </source>
</evidence>
<dbReference type="Gene3D" id="2.40.50.140">
    <property type="entry name" value="Nucleic acid-binding proteins"/>
    <property type="match status" value="1"/>
</dbReference>
<keyword evidence="2" id="KW-0963">Cytoplasm</keyword>
<keyword evidence="3" id="KW-0805">Transcription regulation</keyword>
<name>A0ABU4W8X4_9FUSO</name>
<evidence type="ECO:0000256" key="6">
    <source>
        <dbReference type="ARBA" id="ARBA00023163"/>
    </source>
</evidence>
<dbReference type="InterPro" id="IPR002059">
    <property type="entry name" value="CSP_DNA-bd"/>
</dbReference>
<dbReference type="InterPro" id="IPR012340">
    <property type="entry name" value="NA-bd_OB-fold"/>
</dbReference>
<dbReference type="SUPFAM" id="SSF50249">
    <property type="entry name" value="Nucleic acid-binding proteins"/>
    <property type="match status" value="1"/>
</dbReference>
<dbReference type="PIRSF" id="PIRSF002599">
    <property type="entry name" value="Cold_shock_A"/>
    <property type="match status" value="1"/>
</dbReference>
<keyword evidence="6" id="KW-0804">Transcription</keyword>